<comment type="caution">
    <text evidence="2">The sequence shown here is derived from an EMBL/GenBank/DDBJ whole genome shotgun (WGS) entry which is preliminary data.</text>
</comment>
<dbReference type="Proteomes" id="UP001197795">
    <property type="component" value="Unassembled WGS sequence"/>
</dbReference>
<feature type="compositionally biased region" description="Basic and acidic residues" evidence="1">
    <location>
        <begin position="195"/>
        <end position="205"/>
    </location>
</feature>
<keyword evidence="3" id="KW-1185">Reference proteome</keyword>
<dbReference type="RefSeq" id="WP_118539910.1">
    <property type="nucleotide sequence ID" value="NZ_JAJEPV010000063.1"/>
</dbReference>
<proteinExistence type="predicted"/>
<protein>
    <submittedName>
        <fullName evidence="2">Uncharacterized protein</fullName>
    </submittedName>
</protein>
<organism evidence="2 3">
    <name type="scientific">Waltera acetigignens</name>
    <dbReference type="NCBI Taxonomy" id="2981769"/>
    <lineage>
        <taxon>Bacteria</taxon>
        <taxon>Bacillati</taxon>
        <taxon>Bacillota</taxon>
        <taxon>Clostridia</taxon>
        <taxon>Lachnospirales</taxon>
        <taxon>Lachnospiraceae</taxon>
        <taxon>Waltera</taxon>
    </lineage>
</organism>
<reference evidence="2 3" key="1">
    <citation type="submission" date="2021-10" db="EMBL/GenBank/DDBJ databases">
        <title>Anaerobic single-cell dispensing facilitates the cultivation of human gut bacteria.</title>
        <authorList>
            <person name="Afrizal A."/>
        </authorList>
    </citation>
    <scope>NUCLEOTIDE SEQUENCE [LARGE SCALE GENOMIC DNA]</scope>
    <source>
        <strain evidence="2 3">CLA-AA-H273</strain>
    </source>
</reference>
<evidence type="ECO:0000313" key="3">
    <source>
        <dbReference type="Proteomes" id="UP001197795"/>
    </source>
</evidence>
<name>A0AAE3DA67_9FIRM</name>
<sequence length="240" mass="26314">MIEQVDPETGTEALMQVGGVGSGHDTYSHHVTSCLHEHGANTDTGSMGAKSGAAQTAQMATEALQENSKGNLLSWVQNIGNSGKQLLQKIWGDSKESNDAISSQKDGSGNHIAGQETLVTGNSVGVKTTLNRAAVETAATHTYFRPVEAKDAMPANPFQKVRYQVQKVARKLMDRLPGRFLGSHSGDFLQTKQQHTKEDLRKRSQYKEDDQEIECILTDESYLTDSYNRKGEYSHLTTDK</sequence>
<evidence type="ECO:0000256" key="1">
    <source>
        <dbReference type="SAM" id="MobiDB-lite"/>
    </source>
</evidence>
<dbReference type="EMBL" id="JAJEPV010000063">
    <property type="protein sequence ID" value="MCC2121186.1"/>
    <property type="molecule type" value="Genomic_DNA"/>
</dbReference>
<dbReference type="AlphaFoldDB" id="A0AAE3DA67"/>
<gene>
    <name evidence="2" type="ORF">LKD75_16625</name>
</gene>
<accession>A0AAE3DA67</accession>
<feature type="region of interest" description="Disordered" evidence="1">
    <location>
        <begin position="184"/>
        <end position="205"/>
    </location>
</feature>
<evidence type="ECO:0000313" key="2">
    <source>
        <dbReference type="EMBL" id="MCC2121186.1"/>
    </source>
</evidence>